<evidence type="ECO:0000313" key="3">
    <source>
        <dbReference type="Proteomes" id="UP001165060"/>
    </source>
</evidence>
<accession>A0ABQ6MC73</accession>
<protein>
    <recommendedName>
        <fullName evidence="4">SET domain-containing protein</fullName>
    </recommendedName>
</protein>
<feature type="signal peptide" evidence="1">
    <location>
        <begin position="1"/>
        <end position="18"/>
    </location>
</feature>
<comment type="caution">
    <text evidence="2">The sequence shown here is derived from an EMBL/GenBank/DDBJ whole genome shotgun (WGS) entry which is preliminary data.</text>
</comment>
<keyword evidence="3" id="KW-1185">Reference proteome</keyword>
<dbReference type="SUPFAM" id="SSF82199">
    <property type="entry name" value="SET domain"/>
    <property type="match status" value="2"/>
</dbReference>
<evidence type="ECO:0000256" key="1">
    <source>
        <dbReference type="SAM" id="SignalP"/>
    </source>
</evidence>
<keyword evidence="1" id="KW-0732">Signal</keyword>
<sequence>MSLLPLLSLLLLCAPARPRSPPPEPDLAGFSAFLAAHPSISHRSLSLVAAGPGQLGLASSLPVSPGDTVLSVPLELTLSSSLLLPSNSPLSSPDLRALYPHLPTECTSASPSSRPSCSFDHLLLLFLYHRFTPASPLSAYVDIALASSGGLPALLPPAVLNAEHPPGSPLHLPLKDEHNRASAWLAKYGRVLHARLPAAFNEATLTHRRVAEGVAAVGSRRFTKAGVERLVPLADMLNFPAEPDRIGCVACDTTAERFECTARCAFRPGEELTLYYNDLCPAQAEAKYGFSSGLTSRPCGPPGGGWDRTTERFLGWVDGAAGIEHRLRLRTFDYGGGAPVRGAAASARIRDGDVVVRVPMESALGMHSFEGAELGALHEKLREALGDRPEMDFEYVALAALVLYYDAGGGWGGLGGAGAAGGFGLYARLLRETDLNHIPAMSRGWEGGTGVGGGAGADRDGWDEFVKESVAVKEEYARRFHEEVVPLLVETLPLTFTNDQLDYRKVLWALTIVDSRYFWIPDEERRADPAAPPGDSYVVPFVDMMNFPSSEDKWACVRCDVEKVDGEYYFQCTAECDFEEGEEVVFYYGDHCKSFMKSQYGFYNDLNYDECGEDDWVLLGLDSWDGFGEGEGEWEEEEVTQVEREL</sequence>
<dbReference type="InterPro" id="IPR050600">
    <property type="entry name" value="SETD3_SETD6_MTase"/>
</dbReference>
<evidence type="ECO:0000313" key="2">
    <source>
        <dbReference type="EMBL" id="GMI23429.1"/>
    </source>
</evidence>
<gene>
    <name evidence="2" type="ORF">TeGR_g408</name>
</gene>
<feature type="chain" id="PRO_5045593938" description="SET domain-containing protein" evidence="1">
    <location>
        <begin position="19"/>
        <end position="646"/>
    </location>
</feature>
<dbReference type="Proteomes" id="UP001165060">
    <property type="component" value="Unassembled WGS sequence"/>
</dbReference>
<reference evidence="2 3" key="1">
    <citation type="journal article" date="2023" name="Commun. Biol.">
        <title>Genome analysis of Parmales, the sister group of diatoms, reveals the evolutionary specialization of diatoms from phago-mixotrophs to photoautotrophs.</title>
        <authorList>
            <person name="Ban H."/>
            <person name="Sato S."/>
            <person name="Yoshikawa S."/>
            <person name="Yamada K."/>
            <person name="Nakamura Y."/>
            <person name="Ichinomiya M."/>
            <person name="Sato N."/>
            <person name="Blanc-Mathieu R."/>
            <person name="Endo H."/>
            <person name="Kuwata A."/>
            <person name="Ogata H."/>
        </authorList>
    </citation>
    <scope>NUCLEOTIDE SEQUENCE [LARGE SCALE GENOMIC DNA]</scope>
</reference>
<name>A0ABQ6MC73_9STRA</name>
<proteinExistence type="predicted"/>
<dbReference type="CDD" id="cd10527">
    <property type="entry name" value="SET_LSMT"/>
    <property type="match status" value="2"/>
</dbReference>
<dbReference type="EMBL" id="BRYB01002657">
    <property type="protein sequence ID" value="GMI23429.1"/>
    <property type="molecule type" value="Genomic_DNA"/>
</dbReference>
<dbReference type="InterPro" id="IPR046341">
    <property type="entry name" value="SET_dom_sf"/>
</dbReference>
<dbReference type="PANTHER" id="PTHR13271">
    <property type="entry name" value="UNCHARACTERIZED PUTATIVE METHYLTRANSFERASE"/>
    <property type="match status" value="1"/>
</dbReference>
<dbReference type="Gene3D" id="3.90.1410.10">
    <property type="entry name" value="set domain protein methyltransferase, domain 1"/>
    <property type="match status" value="2"/>
</dbReference>
<evidence type="ECO:0008006" key="4">
    <source>
        <dbReference type="Google" id="ProtNLM"/>
    </source>
</evidence>
<organism evidence="2 3">
    <name type="scientific">Tetraparma gracilis</name>
    <dbReference type="NCBI Taxonomy" id="2962635"/>
    <lineage>
        <taxon>Eukaryota</taxon>
        <taxon>Sar</taxon>
        <taxon>Stramenopiles</taxon>
        <taxon>Ochrophyta</taxon>
        <taxon>Bolidophyceae</taxon>
        <taxon>Parmales</taxon>
        <taxon>Triparmaceae</taxon>
        <taxon>Tetraparma</taxon>
    </lineage>
</organism>